<comment type="caution">
    <text evidence="3">The sequence shown here is derived from an EMBL/GenBank/DDBJ whole genome shotgun (WGS) entry which is preliminary data.</text>
</comment>
<evidence type="ECO:0000313" key="3">
    <source>
        <dbReference type="EMBL" id="OVE48613.1"/>
    </source>
</evidence>
<dbReference type="Pfam" id="PF13239">
    <property type="entry name" value="2TM"/>
    <property type="match status" value="1"/>
</dbReference>
<dbReference type="InterPro" id="IPR025698">
    <property type="entry name" value="2TM_dom"/>
</dbReference>
<evidence type="ECO:0000259" key="2">
    <source>
        <dbReference type="PROSITE" id="PS50943"/>
    </source>
</evidence>
<reference evidence="3 4" key="1">
    <citation type="submission" date="2017-05" db="EMBL/GenBank/DDBJ databases">
        <title>Chromobacterium violaceum GHPS1 isolated from Hydrocarbon polluted soil in French Guiana display an awesome secondary metabolite arsenal and a battery of drug and heavy-metal-resistance and detoxification of xenobiotics proteins.</title>
        <authorList>
            <person name="Belbahri L."/>
        </authorList>
    </citation>
    <scope>NUCLEOTIDE SEQUENCE [LARGE SCALE GENOMIC DNA]</scope>
    <source>
        <strain evidence="3 4">GHPS1</strain>
    </source>
</reference>
<gene>
    <name evidence="3" type="ORF">CBW21_08615</name>
</gene>
<organism evidence="3 4">
    <name type="scientific">Chromobacterium violaceum</name>
    <dbReference type="NCBI Taxonomy" id="536"/>
    <lineage>
        <taxon>Bacteria</taxon>
        <taxon>Pseudomonadati</taxon>
        <taxon>Pseudomonadota</taxon>
        <taxon>Betaproteobacteria</taxon>
        <taxon>Neisseriales</taxon>
        <taxon>Chromobacteriaceae</taxon>
        <taxon>Chromobacterium</taxon>
    </lineage>
</organism>
<dbReference type="SMART" id="SM00530">
    <property type="entry name" value="HTH_XRE"/>
    <property type="match status" value="1"/>
</dbReference>
<accession>A0A202BAP6</accession>
<dbReference type="AlphaFoldDB" id="A0A202BAP6"/>
<dbReference type="SUPFAM" id="SSF47413">
    <property type="entry name" value="lambda repressor-like DNA-binding domains"/>
    <property type="match status" value="1"/>
</dbReference>
<dbReference type="CDD" id="cd00093">
    <property type="entry name" value="HTH_XRE"/>
    <property type="match status" value="1"/>
</dbReference>
<dbReference type="InterPro" id="IPR001387">
    <property type="entry name" value="Cro/C1-type_HTH"/>
</dbReference>
<feature type="transmembrane region" description="Helical" evidence="1">
    <location>
        <begin position="122"/>
        <end position="145"/>
    </location>
</feature>
<dbReference type="GO" id="GO:0003677">
    <property type="term" value="F:DNA binding"/>
    <property type="evidence" value="ECO:0007669"/>
    <property type="project" value="InterPro"/>
</dbReference>
<keyword evidence="1" id="KW-0472">Membrane</keyword>
<keyword evidence="1" id="KW-0812">Transmembrane</keyword>
<keyword evidence="4" id="KW-1185">Reference proteome</keyword>
<feature type="transmembrane region" description="Helical" evidence="1">
    <location>
        <begin position="99"/>
        <end position="116"/>
    </location>
</feature>
<feature type="domain" description="HTH cro/C1-type" evidence="2">
    <location>
        <begin position="3"/>
        <end position="56"/>
    </location>
</feature>
<sequence length="167" mass="18960">MLIQKLRLQRGWSQQQLADLSGLSVRTVQRIERGQGASVESLKSLASVFEIDFSELNKEPAMMDPTTPDAIAAPAASRELEEMLALQHVNRLKRFYRHLIQYALVMAALVVINLLTSPHHWWVMWPALGWGMGLLAHAINAFELLPVLGPDWERRQVEKRLGRKLSS</sequence>
<protein>
    <submittedName>
        <fullName evidence="3">XRE family transcriptional regulator</fullName>
    </submittedName>
</protein>
<dbReference type="PROSITE" id="PS50943">
    <property type="entry name" value="HTH_CROC1"/>
    <property type="match status" value="1"/>
</dbReference>
<dbReference type="EMBL" id="NHOO01000006">
    <property type="protein sequence ID" value="OVE48613.1"/>
    <property type="molecule type" value="Genomic_DNA"/>
</dbReference>
<dbReference type="InterPro" id="IPR010982">
    <property type="entry name" value="Lambda_DNA-bd_dom_sf"/>
</dbReference>
<proteinExistence type="predicted"/>
<evidence type="ECO:0000256" key="1">
    <source>
        <dbReference type="SAM" id="Phobius"/>
    </source>
</evidence>
<keyword evidence="1" id="KW-1133">Transmembrane helix</keyword>
<dbReference type="Pfam" id="PF01381">
    <property type="entry name" value="HTH_3"/>
    <property type="match status" value="1"/>
</dbReference>
<dbReference type="RefSeq" id="WP_043612909.1">
    <property type="nucleotide sequence ID" value="NZ_CP050992.1"/>
</dbReference>
<name>A0A202BAP6_CHRVL</name>
<evidence type="ECO:0000313" key="4">
    <source>
        <dbReference type="Proteomes" id="UP000196342"/>
    </source>
</evidence>
<dbReference type="Proteomes" id="UP000196342">
    <property type="component" value="Unassembled WGS sequence"/>
</dbReference>
<dbReference type="Gene3D" id="1.10.260.40">
    <property type="entry name" value="lambda repressor-like DNA-binding domains"/>
    <property type="match status" value="1"/>
</dbReference>